<dbReference type="Pfam" id="PF00149">
    <property type="entry name" value="Metallophos"/>
    <property type="match status" value="1"/>
</dbReference>
<reference evidence="2 3" key="1">
    <citation type="submission" date="2019-04" db="EMBL/GenBank/DDBJ databases">
        <title>Isachenkonia alkalipeptolytica gen. nov. sp. nov. a new anaerobic, alkiliphilic organothrophic bacterium capable to reduce synthesized ferrihydrite isolated from a soda lake.</title>
        <authorList>
            <person name="Toshchakov S.V."/>
            <person name="Zavarzina D.G."/>
            <person name="Zhilina T.N."/>
            <person name="Kostrikina N.A."/>
            <person name="Kublanov I.V."/>
        </authorList>
    </citation>
    <scope>NUCLEOTIDE SEQUENCE [LARGE SCALE GENOMIC DNA]</scope>
    <source>
        <strain evidence="2 3">Z-1701</strain>
    </source>
</reference>
<dbReference type="EMBL" id="SUMG01000002">
    <property type="protein sequence ID" value="NBG87251.1"/>
    <property type="molecule type" value="Genomic_DNA"/>
</dbReference>
<dbReference type="AlphaFoldDB" id="A0AA44BE94"/>
<accession>A0AA44BE94</accession>
<dbReference type="Proteomes" id="UP000449710">
    <property type="component" value="Unassembled WGS sequence"/>
</dbReference>
<name>A0AA44BE94_9CLOT</name>
<evidence type="ECO:0000313" key="3">
    <source>
        <dbReference type="Proteomes" id="UP000449710"/>
    </source>
</evidence>
<sequence length="215" mass="25275">MKRIEVVKMSVRSKVLQGINLFLNRVYIPRRILQMERPLVMHISDTPEEIYPYLYKLIKRLKPDYLIHTGDMVDNIKLEIVPMLEPDYHRALEGVINHLESSDIQEIYYVSGNHDQRAKIESLTEKGKVMNDGIIAIENSKFYINHFFVEESPKADYYLYGHSFEPKSHREGEEIRLNGLEAIHVIGLKENNLEKLPYPLGTNGFRKMERNYRAL</sequence>
<organism evidence="2 3">
    <name type="scientific">Isachenkonia alkalipeptolytica</name>
    <dbReference type="NCBI Taxonomy" id="2565777"/>
    <lineage>
        <taxon>Bacteria</taxon>
        <taxon>Bacillati</taxon>
        <taxon>Bacillota</taxon>
        <taxon>Clostridia</taxon>
        <taxon>Eubacteriales</taxon>
        <taxon>Clostridiaceae</taxon>
        <taxon>Isachenkonia</taxon>
    </lineage>
</organism>
<feature type="domain" description="Calcineurin-like phosphoesterase" evidence="1">
    <location>
        <begin position="40"/>
        <end position="118"/>
    </location>
</feature>
<dbReference type="InterPro" id="IPR004843">
    <property type="entry name" value="Calcineurin-like_PHP"/>
</dbReference>
<evidence type="ECO:0000259" key="1">
    <source>
        <dbReference type="Pfam" id="PF00149"/>
    </source>
</evidence>
<dbReference type="SUPFAM" id="SSF56300">
    <property type="entry name" value="Metallo-dependent phosphatases"/>
    <property type="match status" value="1"/>
</dbReference>
<dbReference type="Gene3D" id="3.60.21.10">
    <property type="match status" value="1"/>
</dbReference>
<keyword evidence="3" id="KW-1185">Reference proteome</keyword>
<evidence type="ECO:0000313" key="2">
    <source>
        <dbReference type="EMBL" id="NBG87251.1"/>
    </source>
</evidence>
<dbReference type="InterPro" id="IPR029052">
    <property type="entry name" value="Metallo-depent_PP-like"/>
</dbReference>
<gene>
    <name evidence="2" type="ORF">ISALK_01935</name>
</gene>
<dbReference type="GO" id="GO:0016787">
    <property type="term" value="F:hydrolase activity"/>
    <property type="evidence" value="ECO:0007669"/>
    <property type="project" value="InterPro"/>
</dbReference>
<protein>
    <recommendedName>
        <fullName evidence="1">Calcineurin-like phosphoesterase domain-containing protein</fullName>
    </recommendedName>
</protein>
<proteinExistence type="predicted"/>
<comment type="caution">
    <text evidence="2">The sequence shown here is derived from an EMBL/GenBank/DDBJ whole genome shotgun (WGS) entry which is preliminary data.</text>
</comment>